<organism evidence="1 2">
    <name type="scientific">Gemmobacter caeni</name>
    <dbReference type="NCBI Taxonomy" id="589035"/>
    <lineage>
        <taxon>Bacteria</taxon>
        <taxon>Pseudomonadati</taxon>
        <taxon>Pseudomonadota</taxon>
        <taxon>Alphaproteobacteria</taxon>
        <taxon>Rhodobacterales</taxon>
        <taxon>Paracoccaceae</taxon>
        <taxon>Gemmobacter</taxon>
    </lineage>
</organism>
<sequence length="280" mass="31255">MSAPDPKRQKAARAVIDRLFDDAANVWVAHYSCESFYDRVDGRSPRITSIAVRKLDSGQTISFSIHQVAELDGIDLAGITAHYDDLERKMLDAFFAHIGGHRGMKYLHWNMRDINYGFAAIEHRYRVLGGTPAFIIPDENKFDLARLLIDIYGVGYTGHPRLTTLLDKNKIQPRDFLNGASEAEAFEQGNFVGLHQSTLRKVDMIANLAGRARDRSLKTNTTWWEMHGGRLRTFINFAAENRTFQLVAGTASIVGLVIAFNPNLPASVWASISGLFSGTP</sequence>
<dbReference type="RefSeq" id="WP_199750783.1">
    <property type="nucleotide sequence ID" value="NZ_QBKP01000044.1"/>
</dbReference>
<name>A0A2T6A3M9_9RHOB</name>
<evidence type="ECO:0000313" key="1">
    <source>
        <dbReference type="EMBL" id="PTX38378.1"/>
    </source>
</evidence>
<reference evidence="1 2" key="1">
    <citation type="submission" date="2018-04" db="EMBL/GenBank/DDBJ databases">
        <title>Genomic Encyclopedia of Archaeal and Bacterial Type Strains, Phase II (KMG-II): from individual species to whole genera.</title>
        <authorList>
            <person name="Goeker M."/>
        </authorList>
    </citation>
    <scope>NUCLEOTIDE SEQUENCE [LARGE SCALE GENOMIC DNA]</scope>
    <source>
        <strain evidence="1 2">DSM 21823</strain>
    </source>
</reference>
<comment type="caution">
    <text evidence="1">The sequence shown here is derived from an EMBL/GenBank/DDBJ whole genome shotgun (WGS) entry which is preliminary data.</text>
</comment>
<proteinExistence type="predicted"/>
<keyword evidence="2" id="KW-1185">Reference proteome</keyword>
<evidence type="ECO:0000313" key="2">
    <source>
        <dbReference type="Proteomes" id="UP000244224"/>
    </source>
</evidence>
<protein>
    <submittedName>
        <fullName evidence="1">Uncharacterized protein</fullName>
    </submittedName>
</protein>
<dbReference type="Proteomes" id="UP000244224">
    <property type="component" value="Unassembled WGS sequence"/>
</dbReference>
<dbReference type="AlphaFoldDB" id="A0A2T6A3M9"/>
<accession>A0A2T6A3M9</accession>
<dbReference type="EMBL" id="QBKP01000044">
    <property type="protein sequence ID" value="PTX38378.1"/>
    <property type="molecule type" value="Genomic_DNA"/>
</dbReference>
<gene>
    <name evidence="1" type="ORF">C8N34_1442</name>
</gene>